<dbReference type="EMBL" id="AAOE01000013">
    <property type="protein sequence ID" value="EAR09150.1"/>
    <property type="molecule type" value="Genomic_DNA"/>
</dbReference>
<dbReference type="InterPro" id="IPR029063">
    <property type="entry name" value="SAM-dependent_MTases_sf"/>
</dbReference>
<dbReference type="SUPFAM" id="SSF53335">
    <property type="entry name" value="S-adenosyl-L-methionine-dependent methyltransferases"/>
    <property type="match status" value="1"/>
</dbReference>
<keyword evidence="4" id="KW-1185">Reference proteome</keyword>
<dbReference type="Proteomes" id="UP000005953">
    <property type="component" value="Unassembled WGS sequence"/>
</dbReference>
<dbReference type="CDD" id="cd02440">
    <property type="entry name" value="AdoMet_MTases"/>
    <property type="match status" value="1"/>
</dbReference>
<sequence length="222" mass="24359">MQTMVVRSKITQTFLNPFLSSGGPVTNPWNTRFDRDEYVYGTEPNAFLLQSFKQIPNGRVLCLGEGEGRNAVFLAEQGYEVVAVDASNVGLDKAQRLAETRGVQIETRVADLTDYDLGQEQWQGIVSIFCHLPPELRQSVHARIAPALAPQGSLLLEGYTPDQLAHGTGGPPSVEMLYHPAMLQQDFANLTINWLEAKVRDVTEGIGHTGTGAVVQLIARKI</sequence>
<feature type="domain" description="Methyltransferase" evidence="2">
    <location>
        <begin position="60"/>
        <end position="152"/>
    </location>
</feature>
<dbReference type="AlphaFoldDB" id="A4BFQ5"/>
<evidence type="ECO:0000256" key="1">
    <source>
        <dbReference type="ARBA" id="ARBA00022679"/>
    </source>
</evidence>
<dbReference type="Pfam" id="PF13649">
    <property type="entry name" value="Methyltransf_25"/>
    <property type="match status" value="1"/>
</dbReference>
<comment type="caution">
    <text evidence="3">The sequence shown here is derived from an EMBL/GenBank/DDBJ whole genome shotgun (WGS) entry which is preliminary data.</text>
</comment>
<reference evidence="3 4" key="1">
    <citation type="submission" date="2006-02" db="EMBL/GenBank/DDBJ databases">
        <authorList>
            <person name="Pinhassi J."/>
            <person name="Pedros-Alio C."/>
            <person name="Ferriera S."/>
            <person name="Johnson J."/>
            <person name="Kravitz S."/>
            <person name="Halpern A."/>
            <person name="Remington K."/>
            <person name="Beeson K."/>
            <person name="Tran B."/>
            <person name="Rogers Y.-H."/>
            <person name="Friedman R."/>
            <person name="Venter J.C."/>
        </authorList>
    </citation>
    <scope>NUCLEOTIDE SEQUENCE [LARGE SCALE GENOMIC DNA]</scope>
    <source>
        <strain evidence="3 4">MED297</strain>
    </source>
</reference>
<proteinExistence type="predicted"/>
<dbReference type="HOGENOM" id="CLU_056435_5_1_6"/>
<organism evidence="3 4">
    <name type="scientific">Reinekea blandensis MED297</name>
    <dbReference type="NCBI Taxonomy" id="314283"/>
    <lineage>
        <taxon>Bacteria</taxon>
        <taxon>Pseudomonadati</taxon>
        <taxon>Pseudomonadota</taxon>
        <taxon>Gammaproteobacteria</taxon>
        <taxon>Oceanospirillales</taxon>
        <taxon>Saccharospirillaceae</taxon>
        <taxon>Reinekea</taxon>
    </lineage>
</organism>
<dbReference type="STRING" id="314283.MED297_17448"/>
<accession>A4BFQ5</accession>
<dbReference type="Gene3D" id="3.40.50.150">
    <property type="entry name" value="Vaccinia Virus protein VP39"/>
    <property type="match status" value="1"/>
</dbReference>
<dbReference type="PANTHER" id="PTHR43861:SF3">
    <property type="entry name" value="PUTATIVE (AFU_ORTHOLOGUE AFUA_2G14390)-RELATED"/>
    <property type="match status" value="1"/>
</dbReference>
<evidence type="ECO:0000259" key="2">
    <source>
        <dbReference type="Pfam" id="PF13649"/>
    </source>
</evidence>
<dbReference type="InterPro" id="IPR041698">
    <property type="entry name" value="Methyltransf_25"/>
</dbReference>
<evidence type="ECO:0000313" key="3">
    <source>
        <dbReference type="EMBL" id="EAR09150.1"/>
    </source>
</evidence>
<keyword evidence="1" id="KW-0808">Transferase</keyword>
<name>A4BFQ5_9GAMM</name>
<evidence type="ECO:0000313" key="4">
    <source>
        <dbReference type="Proteomes" id="UP000005953"/>
    </source>
</evidence>
<dbReference type="GO" id="GO:0016740">
    <property type="term" value="F:transferase activity"/>
    <property type="evidence" value="ECO:0007669"/>
    <property type="project" value="UniProtKB-KW"/>
</dbReference>
<gene>
    <name evidence="3" type="ORF">MED297_17448</name>
</gene>
<dbReference type="PANTHER" id="PTHR43861">
    <property type="entry name" value="TRANS-ACONITATE 2-METHYLTRANSFERASE-RELATED"/>
    <property type="match status" value="1"/>
</dbReference>
<protein>
    <recommendedName>
        <fullName evidence="2">Methyltransferase domain-containing protein</fullName>
    </recommendedName>
</protein>